<accession>A0A6C0C852</accession>
<dbReference type="AlphaFoldDB" id="A0A6C0C852"/>
<dbReference type="PANTHER" id="PTHR46586:SF3">
    <property type="entry name" value="ANKYRIN REPEAT-CONTAINING PROTEIN"/>
    <property type="match status" value="1"/>
</dbReference>
<reference evidence="1" key="1">
    <citation type="journal article" date="2020" name="Nature">
        <title>Giant virus diversity and host interactions through global metagenomics.</title>
        <authorList>
            <person name="Schulz F."/>
            <person name="Roux S."/>
            <person name="Paez-Espino D."/>
            <person name="Jungbluth S."/>
            <person name="Walsh D.A."/>
            <person name="Denef V.J."/>
            <person name="McMahon K.D."/>
            <person name="Konstantinidis K.T."/>
            <person name="Eloe-Fadrosh E.A."/>
            <person name="Kyrpides N.C."/>
            <person name="Woyke T."/>
        </authorList>
    </citation>
    <scope>NUCLEOTIDE SEQUENCE</scope>
    <source>
        <strain evidence="1">GVMAG-M-3300020192-26</strain>
    </source>
</reference>
<evidence type="ECO:0008006" key="2">
    <source>
        <dbReference type="Google" id="ProtNLM"/>
    </source>
</evidence>
<dbReference type="Gene3D" id="1.25.40.20">
    <property type="entry name" value="Ankyrin repeat-containing domain"/>
    <property type="match status" value="1"/>
</dbReference>
<proteinExistence type="predicted"/>
<organism evidence="1">
    <name type="scientific">viral metagenome</name>
    <dbReference type="NCBI Taxonomy" id="1070528"/>
    <lineage>
        <taxon>unclassified sequences</taxon>
        <taxon>metagenomes</taxon>
        <taxon>organismal metagenomes</taxon>
    </lineage>
</organism>
<protein>
    <recommendedName>
        <fullName evidence="2">Ankyrin repeat protein</fullName>
    </recommendedName>
</protein>
<dbReference type="PANTHER" id="PTHR46586">
    <property type="entry name" value="ANKYRIN REPEAT-CONTAINING PROTEIN"/>
    <property type="match status" value="1"/>
</dbReference>
<evidence type="ECO:0000313" key="1">
    <source>
        <dbReference type="EMBL" id="QHT00513.1"/>
    </source>
</evidence>
<dbReference type="SUPFAM" id="SSF48403">
    <property type="entry name" value="Ankyrin repeat"/>
    <property type="match status" value="1"/>
</dbReference>
<name>A0A6C0C852_9ZZZZ</name>
<sequence>MEKIDKVFLWRIHYSKKYINTMEDVYHIIFELVSMTGKRAFACVSNVTYTLFKDKLSIAELEFQKMINRTNFVTNLYYSGFYDTMHKRTIELVYDNCTHLIPDSYIVLENEILDKHKIHERLGKNGDLKMIVRLSKLRFTSTFAEYVMRGAAKAGNIDILEKMNIDKSVSSDLIIYAVNGNQIKTLKWLLEKFPHSISLSAVRYAVKKNNVEMMEFLVLEKNCNPTYAGYHAAYNGRRDIVKFMFDYVPDGYKMRFLGDVRSGGISGGHLDVVEFVFDHGYSHPFNHVPCTDINVLRWLVSKKYVICNQKVLESVTSYGNLECFEYVLNLSGLVLDDVFQQILKIAVRGCCKNIVKFLLDRECLYDKDIILGAVDSYNQLRPDGNAFSMLKLFKVTEWPKRVFQDAARSGNLNVLQYGYDNNCINDQEIKRGIMNVSVAGGHLHVIIWARSCGYEWDSTTIVNAADVNIIKWLRNIDNYRAKCRLVSSETKICPWDERVCLNAIRYGKLPFLKLAIENGCEYGDATLEAVRVCKYNSIKEYMATKISR</sequence>
<dbReference type="EMBL" id="MN739356">
    <property type="protein sequence ID" value="QHT00513.1"/>
    <property type="molecule type" value="Genomic_DNA"/>
</dbReference>
<dbReference type="InterPro" id="IPR036770">
    <property type="entry name" value="Ankyrin_rpt-contain_sf"/>
</dbReference>
<dbReference type="InterPro" id="IPR052050">
    <property type="entry name" value="SecEffector_AnkRepeat"/>
</dbReference>